<dbReference type="Proteomes" id="UP000016922">
    <property type="component" value="Unassembled WGS sequence"/>
</dbReference>
<accession>S3CTZ3</accession>
<dbReference type="EMBL" id="KE145367">
    <property type="protein sequence ID" value="EPE29140.1"/>
    <property type="molecule type" value="Genomic_DNA"/>
</dbReference>
<dbReference type="KEGG" id="glz:GLAREA_00298"/>
<dbReference type="AlphaFoldDB" id="S3CTZ3"/>
<feature type="compositionally biased region" description="Basic residues" evidence="1">
    <location>
        <begin position="56"/>
        <end position="65"/>
    </location>
</feature>
<reference evidence="2 3" key="1">
    <citation type="journal article" date="2013" name="BMC Genomics">
        <title>Genomics-driven discovery of the pneumocandin biosynthetic gene cluster in the fungus Glarea lozoyensis.</title>
        <authorList>
            <person name="Chen L."/>
            <person name="Yue Q."/>
            <person name="Zhang X."/>
            <person name="Xiang M."/>
            <person name="Wang C."/>
            <person name="Li S."/>
            <person name="Che Y."/>
            <person name="Ortiz-Lopez F.J."/>
            <person name="Bills G.F."/>
            <person name="Liu X."/>
            <person name="An Z."/>
        </authorList>
    </citation>
    <scope>NUCLEOTIDE SEQUENCE [LARGE SCALE GENOMIC DNA]</scope>
    <source>
        <strain evidence="3">ATCC 20868 / MF5171</strain>
    </source>
</reference>
<evidence type="ECO:0000313" key="2">
    <source>
        <dbReference type="EMBL" id="EPE29140.1"/>
    </source>
</evidence>
<dbReference type="OrthoDB" id="3564019at2759"/>
<evidence type="ECO:0000256" key="1">
    <source>
        <dbReference type="SAM" id="MobiDB-lite"/>
    </source>
</evidence>
<dbReference type="RefSeq" id="XP_008083249.1">
    <property type="nucleotide sequence ID" value="XM_008085058.1"/>
</dbReference>
<evidence type="ECO:0000313" key="3">
    <source>
        <dbReference type="Proteomes" id="UP000016922"/>
    </source>
</evidence>
<protein>
    <submittedName>
        <fullName evidence="2">Uncharacterized protein</fullName>
    </submittedName>
</protein>
<feature type="region of interest" description="Disordered" evidence="1">
    <location>
        <begin position="1"/>
        <end position="72"/>
    </location>
</feature>
<dbReference type="GeneID" id="19459358"/>
<organism evidence="2 3">
    <name type="scientific">Glarea lozoyensis (strain ATCC 20868 / MF5171)</name>
    <dbReference type="NCBI Taxonomy" id="1116229"/>
    <lineage>
        <taxon>Eukaryota</taxon>
        <taxon>Fungi</taxon>
        <taxon>Dikarya</taxon>
        <taxon>Ascomycota</taxon>
        <taxon>Pezizomycotina</taxon>
        <taxon>Leotiomycetes</taxon>
        <taxon>Helotiales</taxon>
        <taxon>Helotiaceae</taxon>
        <taxon>Glarea</taxon>
    </lineage>
</organism>
<keyword evidence="3" id="KW-1185">Reference proteome</keyword>
<feature type="region of interest" description="Disordered" evidence="1">
    <location>
        <begin position="332"/>
        <end position="386"/>
    </location>
</feature>
<feature type="compositionally biased region" description="Basic and acidic residues" evidence="1">
    <location>
        <begin position="349"/>
        <end position="378"/>
    </location>
</feature>
<feature type="compositionally biased region" description="Basic and acidic residues" evidence="1">
    <location>
        <begin position="43"/>
        <end position="53"/>
    </location>
</feature>
<sequence>MASSGAKSPTIDLPTRTILPYHRRTSRFKHTFKPVDTETLGKVPEESDRENQAKKNGNKPRRRKPERMPGEIPEWAQLSIPRGEQEQVPNLTVQQSAAKYANFMGDCYYFDMDNIENMRDIHGTYLILYTRPLISSSASARSDPHVQVFKPSHDREIHVRPLIPLDCSYAEHDAYMRQGEPWGEAIVHCNDQQFDMGLYEPRRDGATKARCISTHNDGEPQDRLEQILLYQLPLHKTEVSFGYKRLGTEWDEYGGEKVWGYWFMKIFLWSTRPETGELGFQTIVAAKVPRNRNVSDLYILKQHIDIPRDKRRYWKHHEKPLDEVKKIKGKGREKTYYDEDSESNSEVGYHSDDTLRGGYRDYKVYDGRGHGSDDERRSAMAALLGE</sequence>
<feature type="compositionally biased region" description="Basic residues" evidence="1">
    <location>
        <begin position="21"/>
        <end position="32"/>
    </location>
</feature>
<gene>
    <name evidence="2" type="ORF">GLAREA_00298</name>
</gene>
<proteinExistence type="predicted"/>
<dbReference type="HOGENOM" id="CLU_715815_0_0_1"/>
<name>S3CTZ3_GLAL2</name>